<name>A0A7K1YDY1_9SPHI</name>
<comment type="caution">
    <text evidence="1">The sequence shown here is derived from an EMBL/GenBank/DDBJ whole genome shotgun (WGS) entry which is preliminary data.</text>
</comment>
<organism evidence="1 2">
    <name type="scientific">Hufsiella arboris</name>
    <dbReference type="NCBI Taxonomy" id="2695275"/>
    <lineage>
        <taxon>Bacteria</taxon>
        <taxon>Pseudomonadati</taxon>
        <taxon>Bacteroidota</taxon>
        <taxon>Sphingobacteriia</taxon>
        <taxon>Sphingobacteriales</taxon>
        <taxon>Sphingobacteriaceae</taxon>
        <taxon>Hufsiella</taxon>
    </lineage>
</organism>
<dbReference type="EMBL" id="WVHT01000010">
    <property type="protein sequence ID" value="MXV52807.1"/>
    <property type="molecule type" value="Genomic_DNA"/>
</dbReference>
<dbReference type="SUPFAM" id="SSF53756">
    <property type="entry name" value="UDP-Glycosyltransferase/glycogen phosphorylase"/>
    <property type="match status" value="1"/>
</dbReference>
<gene>
    <name evidence="1" type="ORF">GS399_17685</name>
</gene>
<evidence type="ECO:0000313" key="2">
    <source>
        <dbReference type="Proteomes" id="UP000466586"/>
    </source>
</evidence>
<evidence type="ECO:0000313" key="1">
    <source>
        <dbReference type="EMBL" id="MXV52807.1"/>
    </source>
</evidence>
<dbReference type="Proteomes" id="UP000466586">
    <property type="component" value="Unassembled WGS sequence"/>
</dbReference>
<protein>
    <recommendedName>
        <fullName evidence="3">Glycosyltransferase</fullName>
    </recommendedName>
</protein>
<keyword evidence="2" id="KW-1185">Reference proteome</keyword>
<dbReference type="RefSeq" id="WP_160845985.1">
    <property type="nucleotide sequence ID" value="NZ_WVHT01000010.1"/>
</dbReference>
<sequence>MKKLLIITPHFAPINAPDMHRVRMSLPYYRDKGWEPVIMCVDEKYVSGYRDNLLENTIPENIRIIKVKALPSKLTRLIGLGSLALRSLYYFKRAGDKLLKTEQFDLILFSTSLFQVCTLGRHWKKQYGVPFILDMQDPWRNDFHLNKPKSNRPAKFWFSYKLDKFLEAYTAPHLDGILSVSQAYIDTLNERYPETAGKPNLLLPFGASRNDFKVVSDENVPYSIIDKTKGKINVVYIGVLNQYFLPVIQAFFFAFIKSIENHDEYHFYFIGTSYSQGASLKPVQTLARKLGIEKNVTEIPQRIPYLSALSTLQNADILFIPGSIDIDYNASKIYNNIFSGTPIFSVFSNKSLVKKIIEESKAGIVVGIDKSDSLGDMTHKIISRMDGFKTLHLKRNVIPESILANYDSKEMVDKQTALFHKVIKVSKQQARGSNHVESYIVKTVLAFILIYSFVKTII</sequence>
<proteinExistence type="predicted"/>
<accession>A0A7K1YDY1</accession>
<dbReference type="Gene3D" id="3.40.50.2000">
    <property type="entry name" value="Glycogen Phosphorylase B"/>
    <property type="match status" value="2"/>
</dbReference>
<reference evidence="1 2" key="1">
    <citation type="submission" date="2019-11" db="EMBL/GenBank/DDBJ databases">
        <title>Pedobacter sp. HMF7647 Genome sequencing and assembly.</title>
        <authorList>
            <person name="Kang H."/>
            <person name="Kim H."/>
            <person name="Joh K."/>
        </authorList>
    </citation>
    <scope>NUCLEOTIDE SEQUENCE [LARGE SCALE GENOMIC DNA]</scope>
    <source>
        <strain evidence="1 2">HMF7647</strain>
    </source>
</reference>
<evidence type="ECO:0008006" key="3">
    <source>
        <dbReference type="Google" id="ProtNLM"/>
    </source>
</evidence>
<dbReference type="AlphaFoldDB" id="A0A7K1YDY1"/>